<feature type="transmembrane region" description="Helical" evidence="6">
    <location>
        <begin position="53"/>
        <end position="79"/>
    </location>
</feature>
<feature type="transmembrane region" description="Helical" evidence="6">
    <location>
        <begin position="279"/>
        <end position="300"/>
    </location>
</feature>
<evidence type="ECO:0000256" key="6">
    <source>
        <dbReference type="SAM" id="Phobius"/>
    </source>
</evidence>
<gene>
    <name evidence="7" type="ORF">D6B99_16820</name>
</gene>
<reference evidence="7 8" key="1">
    <citation type="submission" date="2018-09" db="EMBL/GenBank/DDBJ databases">
        <title>Arachidicoccus sp. nov., a bacterium isolated from soil.</title>
        <authorList>
            <person name="Weon H.-Y."/>
            <person name="Kwon S.-W."/>
            <person name="Lee S.A."/>
        </authorList>
    </citation>
    <scope>NUCLEOTIDE SEQUENCE [LARGE SCALE GENOMIC DNA]</scope>
    <source>
        <strain evidence="7 8">KIS59-12</strain>
    </source>
</reference>
<proteinExistence type="predicted"/>
<evidence type="ECO:0000313" key="7">
    <source>
        <dbReference type="EMBL" id="AYD49137.1"/>
    </source>
</evidence>
<evidence type="ECO:0000256" key="1">
    <source>
        <dbReference type="ARBA" id="ARBA00004651"/>
    </source>
</evidence>
<feature type="transmembrane region" description="Helical" evidence="6">
    <location>
        <begin position="12"/>
        <end position="33"/>
    </location>
</feature>
<dbReference type="PANTHER" id="PTHR33529">
    <property type="entry name" value="SLR0882 PROTEIN-RELATED"/>
    <property type="match status" value="1"/>
</dbReference>
<keyword evidence="8" id="KW-1185">Reference proteome</keyword>
<keyword evidence="5 6" id="KW-0472">Membrane</keyword>
<dbReference type="OrthoDB" id="9807977at2"/>
<evidence type="ECO:0000256" key="5">
    <source>
        <dbReference type="ARBA" id="ARBA00023136"/>
    </source>
</evidence>
<dbReference type="PANTHER" id="PTHR33529:SF8">
    <property type="entry name" value="PERMEASE, YJGP_YJGQ FAMILY"/>
    <property type="match status" value="1"/>
</dbReference>
<evidence type="ECO:0000256" key="4">
    <source>
        <dbReference type="ARBA" id="ARBA00022989"/>
    </source>
</evidence>
<dbReference type="GO" id="GO:0015920">
    <property type="term" value="P:lipopolysaccharide transport"/>
    <property type="evidence" value="ECO:0007669"/>
    <property type="project" value="TreeGrafter"/>
</dbReference>
<keyword evidence="2" id="KW-1003">Cell membrane</keyword>
<dbReference type="RefSeq" id="WP_119990576.1">
    <property type="nucleotide sequence ID" value="NZ_CP032489.1"/>
</dbReference>
<dbReference type="InterPro" id="IPR005495">
    <property type="entry name" value="LptG/LptF_permease"/>
</dbReference>
<accession>A0A386HT77</accession>
<keyword evidence="4 6" id="KW-1133">Transmembrane helix</keyword>
<keyword evidence="3 6" id="KW-0812">Transmembrane</keyword>
<evidence type="ECO:0000256" key="2">
    <source>
        <dbReference type="ARBA" id="ARBA00022475"/>
    </source>
</evidence>
<name>A0A386HT77_9BACT</name>
<protein>
    <submittedName>
        <fullName evidence="7">YjgP/YjgQ family permease</fullName>
    </submittedName>
</protein>
<dbReference type="Pfam" id="PF03739">
    <property type="entry name" value="LptF_LptG"/>
    <property type="match status" value="1"/>
</dbReference>
<dbReference type="AlphaFoldDB" id="A0A386HT77"/>
<dbReference type="Proteomes" id="UP000266118">
    <property type="component" value="Chromosome"/>
</dbReference>
<dbReference type="EMBL" id="CP032489">
    <property type="protein sequence ID" value="AYD49137.1"/>
    <property type="molecule type" value="Genomic_DNA"/>
</dbReference>
<evidence type="ECO:0000256" key="3">
    <source>
        <dbReference type="ARBA" id="ARBA00022692"/>
    </source>
</evidence>
<organism evidence="7 8">
    <name type="scientific">Arachidicoccus soli</name>
    <dbReference type="NCBI Taxonomy" id="2341117"/>
    <lineage>
        <taxon>Bacteria</taxon>
        <taxon>Pseudomonadati</taxon>
        <taxon>Bacteroidota</taxon>
        <taxon>Chitinophagia</taxon>
        <taxon>Chitinophagales</taxon>
        <taxon>Chitinophagaceae</taxon>
        <taxon>Arachidicoccus</taxon>
    </lineage>
</organism>
<feature type="transmembrane region" description="Helical" evidence="6">
    <location>
        <begin position="100"/>
        <end position="123"/>
    </location>
</feature>
<evidence type="ECO:0000313" key="8">
    <source>
        <dbReference type="Proteomes" id="UP000266118"/>
    </source>
</evidence>
<sequence length="364" mass="41558">MKKIDWYIVKKFLTTFFFSIFLFTIIAVVIDIGEKTDNFVQSGWSVYKIITDYYFSFIPHIIALLFPLFVFITVIFFTSKMAGRSEIVAILASGTSFKRFLRPFFFTGLFLAILLGYSASFIVPKAEIKRTYFEDVYVHGNSNYDKLVKKAPMLYFKIDSFTYAGIRNFNAVTKSGGPFFMYRIKNNRATYNLRANAIRWDTTGGAHWQLDGVYDRTINGLDEKVSSIATKRMNFNFDPSDLKDDDFAEVKLTTPELLHKIKLEQLRGGEDINSFKIEFYHRFATPFSVLILTMIGVVIASRKVRGGSGAHLALGFVAAAVFILMDRFSTIFSTKGNFPPIIAAWLPNIVFALIAIYLYRKAPK</sequence>
<dbReference type="KEGG" id="ark:D6B99_16820"/>
<dbReference type="GO" id="GO:0043190">
    <property type="term" value="C:ATP-binding cassette (ABC) transporter complex"/>
    <property type="evidence" value="ECO:0007669"/>
    <property type="project" value="TreeGrafter"/>
</dbReference>
<comment type="subcellular location">
    <subcellularLocation>
        <location evidence="1">Cell membrane</location>
        <topology evidence="1">Multi-pass membrane protein</topology>
    </subcellularLocation>
</comment>
<feature type="transmembrane region" description="Helical" evidence="6">
    <location>
        <begin position="338"/>
        <end position="359"/>
    </location>
</feature>
<feature type="transmembrane region" description="Helical" evidence="6">
    <location>
        <begin position="312"/>
        <end position="332"/>
    </location>
</feature>